<dbReference type="AlphaFoldDB" id="A0A450Z4N8"/>
<protein>
    <submittedName>
        <fullName evidence="1">Uncharacterized protein</fullName>
    </submittedName>
</protein>
<name>A0A450Z4N8_9GAMM</name>
<organism evidence="1">
    <name type="scientific">Candidatus Kentrum sp. TC</name>
    <dbReference type="NCBI Taxonomy" id="2126339"/>
    <lineage>
        <taxon>Bacteria</taxon>
        <taxon>Pseudomonadati</taxon>
        <taxon>Pseudomonadota</taxon>
        <taxon>Gammaproteobacteria</taxon>
        <taxon>Candidatus Kentrum</taxon>
    </lineage>
</organism>
<reference evidence="1" key="1">
    <citation type="submission" date="2019-02" db="EMBL/GenBank/DDBJ databases">
        <authorList>
            <person name="Gruber-Vodicka R. H."/>
            <person name="Seah K. B. B."/>
        </authorList>
    </citation>
    <scope>NUCLEOTIDE SEQUENCE</scope>
    <source>
        <strain evidence="1">BECK_BZ123</strain>
    </source>
</reference>
<gene>
    <name evidence="1" type="ORF">BECKTC1821D_GA0114238_10638</name>
</gene>
<sequence length="62" mass="6794">MLGFTPEWAYVATERTGLEISQNAARALDRKIRAAPITPIKSGAAAMEERIRALVAIAHQLF</sequence>
<accession>A0A450Z4N8</accession>
<proteinExistence type="predicted"/>
<evidence type="ECO:0000313" key="1">
    <source>
        <dbReference type="EMBL" id="VFK48770.1"/>
    </source>
</evidence>
<dbReference type="EMBL" id="CAADFS010000063">
    <property type="protein sequence ID" value="VFK48770.1"/>
    <property type="molecule type" value="Genomic_DNA"/>
</dbReference>